<sequence>MSSRRKTPLVLAASMAAGGAAGPMTFPLTIWTMQAETRAIAA</sequence>
<dbReference type="RefSeq" id="WP_283813058.1">
    <property type="nucleotide sequence ID" value="NZ_CAADFC020000004.1"/>
</dbReference>
<evidence type="ECO:0000313" key="2">
    <source>
        <dbReference type="Proteomes" id="UP000328092"/>
    </source>
</evidence>
<dbReference type="Proteomes" id="UP000328092">
    <property type="component" value="Unassembled WGS sequence"/>
</dbReference>
<protein>
    <submittedName>
        <fullName evidence="1">Uncharacterized protein</fullName>
    </submittedName>
</protein>
<accession>A0A508SS85</accession>
<evidence type="ECO:0000313" key="1">
    <source>
        <dbReference type="EMBL" id="VIO65279.1"/>
    </source>
</evidence>
<keyword evidence="2" id="KW-1185">Reference proteome</keyword>
<proteinExistence type="predicted"/>
<comment type="caution">
    <text evidence="1">The sequence shown here is derived from an EMBL/GenBank/DDBJ whole genome shotgun (WGS) entry which is preliminary data.</text>
</comment>
<dbReference type="EMBL" id="CAADFC020000004">
    <property type="protein sequence ID" value="VIO65279.1"/>
    <property type="molecule type" value="Genomic_DNA"/>
</dbReference>
<reference evidence="1" key="1">
    <citation type="submission" date="2019-02" db="EMBL/GenBank/DDBJ databases">
        <authorList>
            <person name="Pothier F.J."/>
        </authorList>
    </citation>
    <scope>NUCLEOTIDE SEQUENCE</scope>
    <source>
        <strain evidence="1">CI-1B</strain>
    </source>
</reference>
<organism evidence="1 2">
    <name type="scientific">Bradyrhizobium ivorense</name>
    <dbReference type="NCBI Taxonomy" id="2511166"/>
    <lineage>
        <taxon>Bacteria</taxon>
        <taxon>Pseudomonadati</taxon>
        <taxon>Pseudomonadota</taxon>
        <taxon>Alphaproteobacteria</taxon>
        <taxon>Hyphomicrobiales</taxon>
        <taxon>Nitrobacteraceae</taxon>
        <taxon>Bradyrhizobium</taxon>
    </lineage>
</organism>
<dbReference type="AlphaFoldDB" id="A0A508SS85"/>
<name>A0A508SS85_9BRAD</name>
<gene>
    <name evidence="1" type="ORF">CI1B_03770</name>
</gene>